<proteinExistence type="predicted"/>
<dbReference type="AlphaFoldDB" id="A0A8A1LE71"/>
<protein>
    <submittedName>
        <fullName evidence="1">Uncharacterized protein</fullName>
    </submittedName>
</protein>
<accession>A0A8A1LE71</accession>
<sequence>MTGTPRSISDKLKKSDRSFLPKYCSSVLVLLSHLMEMLPEPKPIDVRLAQLTVFFYINRFLVKCSYITITISSDPVFRTGMNKTAAVACIRFLIRLTATIF</sequence>
<dbReference type="Proteomes" id="UP000663419">
    <property type="component" value="Chromosome 2"/>
</dbReference>
<dbReference type="VEuPathDB" id="FungiDB:I7I53_05855"/>
<gene>
    <name evidence="1" type="ORF">I7I53_05855</name>
</gene>
<evidence type="ECO:0000313" key="2">
    <source>
        <dbReference type="Proteomes" id="UP000663419"/>
    </source>
</evidence>
<dbReference type="EMBL" id="CP069103">
    <property type="protein sequence ID" value="QSS50734.1"/>
    <property type="molecule type" value="Genomic_DNA"/>
</dbReference>
<organism evidence="1 2">
    <name type="scientific">Ajellomyces capsulatus (strain H88)</name>
    <name type="common">Darling's disease fungus</name>
    <name type="synonym">Histoplasma capsulatum</name>
    <dbReference type="NCBI Taxonomy" id="544711"/>
    <lineage>
        <taxon>Eukaryota</taxon>
        <taxon>Fungi</taxon>
        <taxon>Dikarya</taxon>
        <taxon>Ascomycota</taxon>
        <taxon>Pezizomycotina</taxon>
        <taxon>Eurotiomycetes</taxon>
        <taxon>Eurotiomycetidae</taxon>
        <taxon>Onygenales</taxon>
        <taxon>Ajellomycetaceae</taxon>
        <taxon>Histoplasma</taxon>
    </lineage>
</organism>
<evidence type="ECO:0000313" key="1">
    <source>
        <dbReference type="EMBL" id="QSS50734.1"/>
    </source>
</evidence>
<reference evidence="1" key="1">
    <citation type="submission" date="2021-01" db="EMBL/GenBank/DDBJ databases">
        <title>Chromosome-level genome assembly of a human fungal pathogen reveals clustering of transcriptionally co-regulated genes.</title>
        <authorList>
            <person name="Voorhies M."/>
            <person name="Cohen S."/>
            <person name="Shea T.P."/>
            <person name="Petrus S."/>
            <person name="Munoz J.F."/>
            <person name="Poplawski S."/>
            <person name="Goldman W.E."/>
            <person name="Michael T."/>
            <person name="Cuomo C.A."/>
            <person name="Sil A."/>
            <person name="Beyhan S."/>
        </authorList>
    </citation>
    <scope>NUCLEOTIDE SEQUENCE</scope>
    <source>
        <strain evidence="1">H88</strain>
    </source>
</reference>
<name>A0A8A1LE71_AJEC8</name>